<protein>
    <submittedName>
        <fullName evidence="5">Acid--CoA ligase</fullName>
    </submittedName>
</protein>
<comment type="similarity">
    <text evidence="1">Belongs to the ATP-dependent AMP-binding enzyme family.</text>
</comment>
<dbReference type="PANTHER" id="PTHR43201:SF5">
    <property type="entry name" value="MEDIUM-CHAIN ACYL-COA LIGASE ACSF2, MITOCHONDRIAL"/>
    <property type="match status" value="1"/>
</dbReference>
<dbReference type="InterPro" id="IPR000873">
    <property type="entry name" value="AMP-dep_synth/lig_dom"/>
</dbReference>
<keyword evidence="6" id="KW-1185">Reference proteome</keyword>
<feature type="domain" description="AMP-binding enzyme C-terminal" evidence="4">
    <location>
        <begin position="427"/>
        <end position="502"/>
    </location>
</feature>
<proteinExistence type="inferred from homology"/>
<dbReference type="InterPro" id="IPR025110">
    <property type="entry name" value="AMP-bd_C"/>
</dbReference>
<name>A0A5P9NI48_9GAMM</name>
<evidence type="ECO:0000259" key="4">
    <source>
        <dbReference type="Pfam" id="PF13193"/>
    </source>
</evidence>
<evidence type="ECO:0000256" key="2">
    <source>
        <dbReference type="ARBA" id="ARBA00022598"/>
    </source>
</evidence>
<dbReference type="FunFam" id="3.30.300.30:FF:000008">
    <property type="entry name" value="2,3-dihydroxybenzoate-AMP ligase"/>
    <property type="match status" value="1"/>
</dbReference>
<gene>
    <name evidence="5" type="ORF">EY643_07280</name>
</gene>
<keyword evidence="2 5" id="KW-0436">Ligase</keyword>
<dbReference type="EMBL" id="CP036422">
    <property type="protein sequence ID" value="QFU75471.1"/>
    <property type="molecule type" value="Genomic_DNA"/>
</dbReference>
<dbReference type="Pfam" id="PF00501">
    <property type="entry name" value="AMP-binding"/>
    <property type="match status" value="1"/>
</dbReference>
<dbReference type="GO" id="GO:0006631">
    <property type="term" value="P:fatty acid metabolic process"/>
    <property type="evidence" value="ECO:0007669"/>
    <property type="project" value="TreeGrafter"/>
</dbReference>
<feature type="domain" description="AMP-dependent synthetase/ligase" evidence="3">
    <location>
        <begin position="25"/>
        <end position="377"/>
    </location>
</feature>
<evidence type="ECO:0000259" key="3">
    <source>
        <dbReference type="Pfam" id="PF00501"/>
    </source>
</evidence>
<evidence type="ECO:0000313" key="5">
    <source>
        <dbReference type="EMBL" id="QFU75471.1"/>
    </source>
</evidence>
<dbReference type="GO" id="GO:0031956">
    <property type="term" value="F:medium-chain fatty acid-CoA ligase activity"/>
    <property type="evidence" value="ECO:0007669"/>
    <property type="project" value="TreeGrafter"/>
</dbReference>
<organism evidence="5 6">
    <name type="scientific">Halioglobus maricola</name>
    <dbReference type="NCBI Taxonomy" id="2601894"/>
    <lineage>
        <taxon>Bacteria</taxon>
        <taxon>Pseudomonadati</taxon>
        <taxon>Pseudomonadota</taxon>
        <taxon>Gammaproteobacteria</taxon>
        <taxon>Cellvibrionales</taxon>
        <taxon>Halieaceae</taxon>
        <taxon>Halioglobus</taxon>
    </lineage>
</organism>
<dbReference type="Pfam" id="PF13193">
    <property type="entry name" value="AMP-binding_C"/>
    <property type="match status" value="1"/>
</dbReference>
<dbReference type="KEGG" id="halc:EY643_07280"/>
<dbReference type="InterPro" id="IPR020845">
    <property type="entry name" value="AMP-binding_CS"/>
</dbReference>
<evidence type="ECO:0000313" key="6">
    <source>
        <dbReference type="Proteomes" id="UP000326287"/>
    </source>
</evidence>
<dbReference type="SUPFAM" id="SSF56801">
    <property type="entry name" value="Acetyl-CoA synthetase-like"/>
    <property type="match status" value="1"/>
</dbReference>
<dbReference type="Gene3D" id="3.40.50.12780">
    <property type="entry name" value="N-terminal domain of ligase-like"/>
    <property type="match status" value="1"/>
</dbReference>
<dbReference type="InterPro" id="IPR042099">
    <property type="entry name" value="ANL_N_sf"/>
</dbReference>
<dbReference type="RefSeq" id="WP_152661578.1">
    <property type="nucleotide sequence ID" value="NZ_CP036422.1"/>
</dbReference>
<dbReference type="OrthoDB" id="9047442at2"/>
<reference evidence="5 6" key="1">
    <citation type="submission" date="2019-02" db="EMBL/GenBank/DDBJ databases">
        <authorList>
            <person name="Li S.-H."/>
        </authorList>
    </citation>
    <scope>NUCLEOTIDE SEQUENCE [LARGE SCALE GENOMIC DNA]</scope>
    <source>
        <strain evidence="5 6">IMCC14385</strain>
    </source>
</reference>
<dbReference type="PANTHER" id="PTHR43201">
    <property type="entry name" value="ACYL-COA SYNTHETASE"/>
    <property type="match status" value="1"/>
</dbReference>
<dbReference type="Proteomes" id="UP000326287">
    <property type="component" value="Chromosome"/>
</dbReference>
<dbReference type="InterPro" id="IPR045851">
    <property type="entry name" value="AMP-bd_C_sf"/>
</dbReference>
<accession>A0A5P9NI48</accession>
<dbReference type="Gene3D" id="3.30.300.30">
    <property type="match status" value="1"/>
</dbReference>
<sequence length="514" mass="56657">MSDMLAGQGAETAGDFSVDWLVYHATYTGDYLAAVDLDTGREFTYREFYNRITRVAGGLNRRFKINKGDRVAVLAHNSTDFFEILFACWEIGAIFVPLNWRLAGPELAHILGHCEPSLLIVDEEFEEKLEGISTPRIVRRSGAEESDYEALIRNSTPDFDKQAIKVEDVAMLIYTSGTTGNPKGVIHNFHMVRDTIIHAAQHGEVNIRTRSLSSAPLFHVAGLNGFAMPLFHYGGTIFMMRNWDPARAMAYLEDPELGITHMLGVPIQYQMLAEQPGFASAKFPSLRVAGVGAAPVPRSLLETWQAKGVGLSQSYGMTEAFSVAFLPAFMAEKKLGSAGFRVMHTQIQIGDENGEELPANQVGEVQIRGAAVTPGYWNDPDATYKAFINGWFRSGDAGRMDISGAVYIVDRYKDMFISGGENVYPAEVENALLSHPEVARAAVIGVEDTRWGQTGLAVICLAADSDLGEEAVRDYCRERLAGYKVPGHVRFADELPMSPQGKVLKQVLQERYAL</sequence>
<dbReference type="PROSITE" id="PS00455">
    <property type="entry name" value="AMP_BINDING"/>
    <property type="match status" value="1"/>
</dbReference>
<dbReference type="AlphaFoldDB" id="A0A5P9NI48"/>
<evidence type="ECO:0000256" key="1">
    <source>
        <dbReference type="ARBA" id="ARBA00006432"/>
    </source>
</evidence>